<gene>
    <name evidence="1" type="ORF">BOTBODRAFT_69854</name>
</gene>
<name>A0A067M9U6_BOTB1</name>
<proteinExistence type="predicted"/>
<dbReference type="HOGENOM" id="CLU_1214569_0_0_1"/>
<evidence type="ECO:0000313" key="2">
    <source>
        <dbReference type="Proteomes" id="UP000027195"/>
    </source>
</evidence>
<protein>
    <submittedName>
        <fullName evidence="1">Uncharacterized protein</fullName>
    </submittedName>
</protein>
<accession>A0A067M9U6</accession>
<dbReference type="Proteomes" id="UP000027195">
    <property type="component" value="Unassembled WGS sequence"/>
</dbReference>
<dbReference type="InParanoid" id="A0A067M9U6"/>
<sequence length="228" mass="25354">MQAVPPPPPSFFSEVVRRRTVPLYQHPHLHPVDLPAGTYVRDGSVTDGDDHEGTGGHIESAGEIGGLGWREVFSGEAKEALLKRRRVFSGESEHTLIRRRLDTEDGEDDLGEADTSGIEELAILEMSLVALLSKFEGVATLFRSQLPHKNEIWMRGIREVLDTKLEGKLDEVLKAVRDFENNGRSRTWAKTAGEQIWASRITMGLQLDSTRILPRVCQGCCTCTHDAP</sequence>
<dbReference type="OrthoDB" id="3221775at2759"/>
<evidence type="ECO:0000313" key="1">
    <source>
        <dbReference type="EMBL" id="KDQ08346.1"/>
    </source>
</evidence>
<dbReference type="AlphaFoldDB" id="A0A067M9U6"/>
<dbReference type="EMBL" id="KL198092">
    <property type="protein sequence ID" value="KDQ08346.1"/>
    <property type="molecule type" value="Genomic_DNA"/>
</dbReference>
<keyword evidence="2" id="KW-1185">Reference proteome</keyword>
<organism evidence="1 2">
    <name type="scientific">Botryobasidium botryosum (strain FD-172 SS1)</name>
    <dbReference type="NCBI Taxonomy" id="930990"/>
    <lineage>
        <taxon>Eukaryota</taxon>
        <taxon>Fungi</taxon>
        <taxon>Dikarya</taxon>
        <taxon>Basidiomycota</taxon>
        <taxon>Agaricomycotina</taxon>
        <taxon>Agaricomycetes</taxon>
        <taxon>Cantharellales</taxon>
        <taxon>Botryobasidiaceae</taxon>
        <taxon>Botryobasidium</taxon>
    </lineage>
</organism>
<reference evidence="2" key="1">
    <citation type="journal article" date="2014" name="Proc. Natl. Acad. Sci. U.S.A.">
        <title>Extensive sampling of basidiomycete genomes demonstrates inadequacy of the white-rot/brown-rot paradigm for wood decay fungi.</title>
        <authorList>
            <person name="Riley R."/>
            <person name="Salamov A.A."/>
            <person name="Brown D.W."/>
            <person name="Nagy L.G."/>
            <person name="Floudas D."/>
            <person name="Held B.W."/>
            <person name="Levasseur A."/>
            <person name="Lombard V."/>
            <person name="Morin E."/>
            <person name="Otillar R."/>
            <person name="Lindquist E.A."/>
            <person name="Sun H."/>
            <person name="LaButti K.M."/>
            <person name="Schmutz J."/>
            <person name="Jabbour D."/>
            <person name="Luo H."/>
            <person name="Baker S.E."/>
            <person name="Pisabarro A.G."/>
            <person name="Walton J.D."/>
            <person name="Blanchette R.A."/>
            <person name="Henrissat B."/>
            <person name="Martin F."/>
            <person name="Cullen D."/>
            <person name="Hibbett D.S."/>
            <person name="Grigoriev I.V."/>
        </authorList>
    </citation>
    <scope>NUCLEOTIDE SEQUENCE [LARGE SCALE GENOMIC DNA]</scope>
    <source>
        <strain evidence="2">FD-172 SS1</strain>
    </source>
</reference>